<dbReference type="InterPro" id="IPR008333">
    <property type="entry name" value="Cbr1-like_FAD-bd_dom"/>
</dbReference>
<dbReference type="PANTHER" id="PTHR47354:SF8">
    <property type="entry name" value="1,2-PHENYLACETYL-COA EPOXIDASE, SUBUNIT E"/>
    <property type="match status" value="1"/>
</dbReference>
<evidence type="ECO:0000256" key="8">
    <source>
        <dbReference type="ARBA" id="ARBA00023014"/>
    </source>
</evidence>
<evidence type="ECO:0000256" key="4">
    <source>
        <dbReference type="ARBA" id="ARBA00022723"/>
    </source>
</evidence>
<dbReference type="InterPro" id="IPR012675">
    <property type="entry name" value="Beta-grasp_dom_sf"/>
</dbReference>
<dbReference type="Gene3D" id="3.40.50.80">
    <property type="entry name" value="Nucleotide-binding domain of ferredoxin-NADP reductase (FNR) module"/>
    <property type="match status" value="1"/>
</dbReference>
<keyword evidence="8" id="KW-0411">Iron-sulfur</keyword>
<keyword evidence="12" id="KW-0614">Plasmid</keyword>
<keyword evidence="9" id="KW-0472">Membrane</keyword>
<evidence type="ECO:0000256" key="5">
    <source>
        <dbReference type="ARBA" id="ARBA00022827"/>
    </source>
</evidence>
<evidence type="ECO:0000256" key="6">
    <source>
        <dbReference type="ARBA" id="ARBA00023002"/>
    </source>
</evidence>
<dbReference type="RefSeq" id="WP_144077239.1">
    <property type="nucleotide sequence ID" value="NZ_CP076130.1"/>
</dbReference>
<evidence type="ECO:0000256" key="2">
    <source>
        <dbReference type="ARBA" id="ARBA00022630"/>
    </source>
</evidence>
<keyword evidence="13" id="KW-1185">Reference proteome</keyword>
<dbReference type="InterPro" id="IPR001041">
    <property type="entry name" value="2Fe-2S_ferredoxin-type"/>
</dbReference>
<evidence type="ECO:0000313" key="12">
    <source>
        <dbReference type="EMBL" id="QWG10342.1"/>
    </source>
</evidence>
<keyword evidence="5" id="KW-0274">FAD</keyword>
<dbReference type="PROSITE" id="PS51085">
    <property type="entry name" value="2FE2S_FER_2"/>
    <property type="match status" value="1"/>
</dbReference>
<geneLocation type="plasmid" evidence="12 13">
    <name>p1</name>
</geneLocation>
<dbReference type="InterPro" id="IPR039261">
    <property type="entry name" value="FNR_nucleotide-bd"/>
</dbReference>
<dbReference type="Proteomes" id="UP000682802">
    <property type="component" value="Plasmid p1"/>
</dbReference>
<keyword evidence="9" id="KW-1133">Transmembrane helix</keyword>
<evidence type="ECO:0000256" key="3">
    <source>
        <dbReference type="ARBA" id="ARBA00022714"/>
    </source>
</evidence>
<dbReference type="CDD" id="cd00207">
    <property type="entry name" value="fer2"/>
    <property type="match status" value="1"/>
</dbReference>
<dbReference type="Gene3D" id="2.40.30.10">
    <property type="entry name" value="Translation factors"/>
    <property type="match status" value="1"/>
</dbReference>
<feature type="transmembrane region" description="Helical" evidence="9">
    <location>
        <begin position="114"/>
        <end position="136"/>
    </location>
</feature>
<dbReference type="SUPFAM" id="SSF63380">
    <property type="entry name" value="Riboflavin synthase domain-like"/>
    <property type="match status" value="1"/>
</dbReference>
<evidence type="ECO:0000259" key="11">
    <source>
        <dbReference type="PROSITE" id="PS51384"/>
    </source>
</evidence>
<evidence type="ECO:0000256" key="7">
    <source>
        <dbReference type="ARBA" id="ARBA00023004"/>
    </source>
</evidence>
<protein>
    <submittedName>
        <fullName evidence="12">Ferredoxin--NADP reductase</fullName>
    </submittedName>
</protein>
<dbReference type="InterPro" id="IPR006058">
    <property type="entry name" value="2Fe2S_fd_BS"/>
</dbReference>
<feature type="domain" description="FAD-binding FR-type" evidence="11">
    <location>
        <begin position="2"/>
        <end position="105"/>
    </location>
</feature>
<keyword evidence="6" id="KW-0560">Oxidoreductase</keyword>
<keyword evidence="2" id="KW-0285">Flavoprotein</keyword>
<reference evidence="12 13" key="1">
    <citation type="submission" date="2021-05" db="EMBL/GenBank/DDBJ databases">
        <title>Comparative genomic studies on the polysaccharide-degrading batcterial strains of the Flammeovirga genus.</title>
        <authorList>
            <person name="Zewei F."/>
            <person name="Zheng Z."/>
            <person name="Yu L."/>
            <person name="Ruyue G."/>
            <person name="Yanhong M."/>
            <person name="Yuanyuan C."/>
            <person name="Jingyan G."/>
            <person name="Wenjun H."/>
        </authorList>
    </citation>
    <scope>NUCLEOTIDE SEQUENCE [LARGE SCALE GENOMIC DNA]</scope>
    <source>
        <strain evidence="12 13">YS10</strain>
        <plasmid evidence="12 13">p1</plasmid>
    </source>
</reference>
<name>A0ABX8H4Q4_9BACT</name>
<dbReference type="Pfam" id="PF00970">
    <property type="entry name" value="FAD_binding_6"/>
    <property type="match status" value="1"/>
</dbReference>
<sequence>MERIKTLKVIDVVQETNDAISIHFKQPFFKKIKYSSGQFLTLLVTIDGKVVRRCYSLNSTPKVDKTISVTIKRIKDGKVSNFLFDTIKKGDKIKILYPMGDFTIEPKPEKARHIILFGAGSGITPLFSILKAILYAEPKSIVSLFYGNRDKESIIFNGFLNYYKEKFAERLNLIHIIEKPGDFKSCYKGRVEREQVPIYLKKVPQWDVDATEYYICGPSGMMIEAEEGLKACNIPEAKIHIERFSAPPPSALETKKIGAFLENREIEILLKNTSHKMTVPAKSNILEAALDEGIQVPYVCMDGICGSCKAQVKKGKVFMREGHILSQEEVNEGFILPCICNPISNNVVVEYA</sequence>
<dbReference type="PRINTS" id="PR00410">
    <property type="entry name" value="PHEHYDRXLASE"/>
</dbReference>
<dbReference type="InterPro" id="IPR036010">
    <property type="entry name" value="2Fe-2S_ferredoxin-like_sf"/>
</dbReference>
<dbReference type="PROSITE" id="PS00197">
    <property type="entry name" value="2FE2S_FER_1"/>
    <property type="match status" value="1"/>
</dbReference>
<dbReference type="Pfam" id="PF00111">
    <property type="entry name" value="Fer2"/>
    <property type="match status" value="1"/>
</dbReference>
<dbReference type="SUPFAM" id="SSF52343">
    <property type="entry name" value="Ferredoxin reductase-like, C-terminal NADP-linked domain"/>
    <property type="match status" value="1"/>
</dbReference>
<comment type="cofactor">
    <cofactor evidence="1">
        <name>FAD</name>
        <dbReference type="ChEBI" id="CHEBI:57692"/>
    </cofactor>
</comment>
<keyword evidence="4" id="KW-0479">Metal-binding</keyword>
<evidence type="ECO:0000256" key="9">
    <source>
        <dbReference type="SAM" id="Phobius"/>
    </source>
</evidence>
<dbReference type="PRINTS" id="PR00371">
    <property type="entry name" value="FPNCR"/>
</dbReference>
<keyword evidence="3" id="KW-0001">2Fe-2S</keyword>
<dbReference type="InterPro" id="IPR001433">
    <property type="entry name" value="OxRdtase_FAD/NAD-bd"/>
</dbReference>
<dbReference type="CDD" id="cd06214">
    <property type="entry name" value="PA_degradation_oxidoreductase_like"/>
    <property type="match status" value="1"/>
</dbReference>
<evidence type="ECO:0000259" key="10">
    <source>
        <dbReference type="PROSITE" id="PS51085"/>
    </source>
</evidence>
<dbReference type="InterPro" id="IPR017938">
    <property type="entry name" value="Riboflavin_synthase-like_b-brl"/>
</dbReference>
<proteinExistence type="predicted"/>
<feature type="domain" description="2Fe-2S ferredoxin-type" evidence="10">
    <location>
        <begin position="264"/>
        <end position="352"/>
    </location>
</feature>
<keyword evidence="7" id="KW-0408">Iron</keyword>
<dbReference type="InterPro" id="IPR001709">
    <property type="entry name" value="Flavoprot_Pyr_Nucl_cyt_Rdtase"/>
</dbReference>
<dbReference type="PROSITE" id="PS51384">
    <property type="entry name" value="FAD_FR"/>
    <property type="match status" value="1"/>
</dbReference>
<gene>
    <name evidence="12" type="ORF">KM029_25540</name>
</gene>
<evidence type="ECO:0000256" key="1">
    <source>
        <dbReference type="ARBA" id="ARBA00001974"/>
    </source>
</evidence>
<dbReference type="EMBL" id="CP076130">
    <property type="protein sequence ID" value="QWG10342.1"/>
    <property type="molecule type" value="Genomic_DNA"/>
</dbReference>
<evidence type="ECO:0000313" key="13">
    <source>
        <dbReference type="Proteomes" id="UP000682802"/>
    </source>
</evidence>
<dbReference type="PANTHER" id="PTHR47354">
    <property type="entry name" value="NADH OXIDOREDUCTASE HCR"/>
    <property type="match status" value="1"/>
</dbReference>
<dbReference type="Pfam" id="PF00175">
    <property type="entry name" value="NAD_binding_1"/>
    <property type="match status" value="1"/>
</dbReference>
<dbReference type="SUPFAM" id="SSF54292">
    <property type="entry name" value="2Fe-2S ferredoxin-like"/>
    <property type="match status" value="1"/>
</dbReference>
<dbReference type="InterPro" id="IPR050415">
    <property type="entry name" value="MRET"/>
</dbReference>
<dbReference type="InterPro" id="IPR017927">
    <property type="entry name" value="FAD-bd_FR_type"/>
</dbReference>
<organism evidence="12 13">
    <name type="scientific">Flammeovirga kamogawensis</name>
    <dbReference type="NCBI Taxonomy" id="373891"/>
    <lineage>
        <taxon>Bacteria</taxon>
        <taxon>Pseudomonadati</taxon>
        <taxon>Bacteroidota</taxon>
        <taxon>Cytophagia</taxon>
        <taxon>Cytophagales</taxon>
        <taxon>Flammeovirgaceae</taxon>
        <taxon>Flammeovirga</taxon>
    </lineage>
</organism>
<dbReference type="Gene3D" id="3.10.20.30">
    <property type="match status" value="1"/>
</dbReference>
<keyword evidence="9" id="KW-0812">Transmembrane</keyword>
<accession>A0ABX8H4Q4</accession>